<protein>
    <submittedName>
        <fullName evidence="2">D-alanine--D-alanine ligase</fullName>
    </submittedName>
</protein>
<name>A0A3N0F039_SINP1</name>
<reference evidence="2 3" key="1">
    <citation type="submission" date="2018-10" db="EMBL/GenBank/DDBJ databases">
        <title>Sinomicrobium pectinilyticum sp. nov., a pectinase-producing bacterium isolated from alkaline and saline soil, and emended description of the genus Sinomicrobium.</title>
        <authorList>
            <person name="Cheng B."/>
            <person name="Li C."/>
            <person name="Lai Q."/>
            <person name="Du M."/>
            <person name="Shao Z."/>
            <person name="Xu P."/>
            <person name="Yang C."/>
        </authorList>
    </citation>
    <scope>NUCLEOTIDE SEQUENCE [LARGE SCALE GENOMIC DNA]</scope>
    <source>
        <strain evidence="2 3">5DNS001</strain>
    </source>
</reference>
<feature type="transmembrane region" description="Helical" evidence="1">
    <location>
        <begin position="13"/>
        <end position="32"/>
    </location>
</feature>
<sequence length="345" mass="39887">MKLSLHKLTHWEYWPFQVIYAPISLLWLYYAIRAGSLFFFNTVNPSIRNGGFIMGSKRKIYDLIPQEFYAKTVFIAEGTPDAALEEIREKQGLRYPLIAKPDIGLRGNAVKKIHSAEELKTYNRQSGFDYLIQEFITLPYEIGIFYIRLPGEREGRITGIVSKELLTVTGDGISPIRTLLRQTPRHQLQLKAIAKEYGDLLDHILQKNEKRVLVPYGNHARGARFTDCSHMISEGITKVINDMCTQIPGFYYGRLDLMFNSVEELENGKNFMVVELNGAMSEPTHIYDPGHSLIFAWKELARHITYMYKISKINHRSRGLPYLSYRKGVRELYAHFIQNRKIAGF</sequence>
<dbReference type="Proteomes" id="UP000267469">
    <property type="component" value="Unassembled WGS sequence"/>
</dbReference>
<keyword evidence="1" id="KW-0812">Transmembrane</keyword>
<organism evidence="2 3">
    <name type="scientific">Sinomicrobium pectinilyticum</name>
    <dbReference type="NCBI Taxonomy" id="1084421"/>
    <lineage>
        <taxon>Bacteria</taxon>
        <taxon>Pseudomonadati</taxon>
        <taxon>Bacteroidota</taxon>
        <taxon>Flavobacteriia</taxon>
        <taxon>Flavobacteriales</taxon>
        <taxon>Flavobacteriaceae</taxon>
        <taxon>Sinomicrobium</taxon>
    </lineage>
</organism>
<evidence type="ECO:0000313" key="2">
    <source>
        <dbReference type="EMBL" id="RNL93538.1"/>
    </source>
</evidence>
<dbReference type="GO" id="GO:0016874">
    <property type="term" value="F:ligase activity"/>
    <property type="evidence" value="ECO:0007669"/>
    <property type="project" value="UniProtKB-KW"/>
</dbReference>
<dbReference type="Gene3D" id="3.30.1490.20">
    <property type="entry name" value="ATP-grasp fold, A domain"/>
    <property type="match status" value="1"/>
</dbReference>
<dbReference type="EMBL" id="RJTM01000011">
    <property type="protein sequence ID" value="RNL93538.1"/>
    <property type="molecule type" value="Genomic_DNA"/>
</dbReference>
<evidence type="ECO:0000313" key="3">
    <source>
        <dbReference type="Proteomes" id="UP000267469"/>
    </source>
</evidence>
<dbReference type="AlphaFoldDB" id="A0A3N0F039"/>
<dbReference type="InterPro" id="IPR013815">
    <property type="entry name" value="ATP_grasp_subdomain_1"/>
</dbReference>
<gene>
    <name evidence="2" type="ORF">ED312_02530</name>
</gene>
<keyword evidence="3" id="KW-1185">Reference proteome</keyword>
<keyword evidence="1" id="KW-0472">Membrane</keyword>
<dbReference type="OrthoDB" id="9775266at2"/>
<dbReference type="SUPFAM" id="SSF56059">
    <property type="entry name" value="Glutathione synthetase ATP-binding domain-like"/>
    <property type="match status" value="1"/>
</dbReference>
<evidence type="ECO:0000256" key="1">
    <source>
        <dbReference type="SAM" id="Phobius"/>
    </source>
</evidence>
<proteinExistence type="predicted"/>
<keyword evidence="1" id="KW-1133">Transmembrane helix</keyword>
<comment type="caution">
    <text evidence="2">The sequence shown here is derived from an EMBL/GenBank/DDBJ whole genome shotgun (WGS) entry which is preliminary data.</text>
</comment>
<dbReference type="GO" id="GO:0005524">
    <property type="term" value="F:ATP binding"/>
    <property type="evidence" value="ECO:0007669"/>
    <property type="project" value="InterPro"/>
</dbReference>
<accession>A0A3N0F039</accession>
<keyword evidence="2" id="KW-0436">Ligase</keyword>